<keyword evidence="2" id="KW-1185">Reference proteome</keyword>
<comment type="caution">
    <text evidence="1">The sequence shown here is derived from an EMBL/GenBank/DDBJ whole genome shotgun (WGS) entry which is preliminary data.</text>
</comment>
<evidence type="ECO:0000313" key="1">
    <source>
        <dbReference type="EMBL" id="KAI4867897.1"/>
    </source>
</evidence>
<accession>A0ACB9Z8V4</accession>
<gene>
    <name evidence="1" type="ORF">F4820DRAFT_467265</name>
</gene>
<name>A0ACB9Z8V4_9PEZI</name>
<evidence type="ECO:0000313" key="2">
    <source>
        <dbReference type="Proteomes" id="UP001497700"/>
    </source>
</evidence>
<proteinExistence type="predicted"/>
<organism evidence="1 2">
    <name type="scientific">Hypoxylon rubiginosum</name>
    <dbReference type="NCBI Taxonomy" id="110542"/>
    <lineage>
        <taxon>Eukaryota</taxon>
        <taxon>Fungi</taxon>
        <taxon>Dikarya</taxon>
        <taxon>Ascomycota</taxon>
        <taxon>Pezizomycotina</taxon>
        <taxon>Sordariomycetes</taxon>
        <taxon>Xylariomycetidae</taxon>
        <taxon>Xylariales</taxon>
        <taxon>Hypoxylaceae</taxon>
        <taxon>Hypoxylon</taxon>
    </lineage>
</organism>
<sequence>MVMFPAYLEQLDKALGITIQLSGPGDYGGPAIDTYSFPRVPILRPPDDHESRIPSDYNCTTLPTSTSIRILRLEPIDLARDNSFFTVFRPLIRCSMIIVDLEDGPLYDALSYTWGDPCTLYASEDEISSERAWSSRPFDILIDGRPVSIDALCINQQDLQERTSQVMMMSRIYKQASTVFAWLGGADRLSQDAIINLRHIAELSPDATTLDRMKISNVEEKETYELLGLPVIDRTSWIGIYMLLNRAWFKRAWVIQEASFAQDLVFLCGGVQFNFSALFRSVLMLYQTGWFHHIVNIADPLIQTYRDDLLLLSLRSQALSRIRLYRSRNSNIRHMNFEWHLLLGRSSLGNIVLDMPSFPSSPIPLVMLLRQHRFAEASNPRDKVYALWGMSKEALTQTRKLVDESVSFRVDYSLPPEKVFIQTAHFLIHSSKNLAILSLKESDANMNLPSWVPDLSVQSSAGEADQSGCFSASSSLGVASPVFLDHDKIQLSGAGEGMEPSGVEQSRSEVLWRTLSLDIYEDEHPAPPGCDELFREHWEADIDLLQFVAAYALLEDDIPMLHEVARRESVDGVFDYGEARRVLGVFYAALQRVHGRDVPAREVLFPPRFLDFESRCAASSAGRYPVSNVARDLIRELRNADCGRGLASRHDLRLTFKINHERDLFIMREGQLGLGPSLQIYDEVWILAGANVPFILRPVEPGEYRLIGEAYVHGIMHGQAVTDRSEAEVKNIVLI</sequence>
<dbReference type="EMBL" id="MU393443">
    <property type="protein sequence ID" value="KAI4867897.1"/>
    <property type="molecule type" value="Genomic_DNA"/>
</dbReference>
<protein>
    <submittedName>
        <fullName evidence="1">Heterokaryon incompatibility protein-domain-containing protein</fullName>
    </submittedName>
</protein>
<reference evidence="1 2" key="1">
    <citation type="journal article" date="2022" name="New Phytol.">
        <title>Ecological generalism drives hyperdiversity of secondary metabolite gene clusters in xylarialean endophytes.</title>
        <authorList>
            <person name="Franco M.E.E."/>
            <person name="Wisecaver J.H."/>
            <person name="Arnold A.E."/>
            <person name="Ju Y.M."/>
            <person name="Slot J.C."/>
            <person name="Ahrendt S."/>
            <person name="Moore L.P."/>
            <person name="Eastman K.E."/>
            <person name="Scott K."/>
            <person name="Konkel Z."/>
            <person name="Mondo S.J."/>
            <person name="Kuo A."/>
            <person name="Hayes R.D."/>
            <person name="Haridas S."/>
            <person name="Andreopoulos B."/>
            <person name="Riley R."/>
            <person name="LaButti K."/>
            <person name="Pangilinan J."/>
            <person name="Lipzen A."/>
            <person name="Amirebrahimi M."/>
            <person name="Yan J."/>
            <person name="Adam C."/>
            <person name="Keymanesh K."/>
            <person name="Ng V."/>
            <person name="Louie K."/>
            <person name="Northen T."/>
            <person name="Drula E."/>
            <person name="Henrissat B."/>
            <person name="Hsieh H.M."/>
            <person name="Youens-Clark K."/>
            <person name="Lutzoni F."/>
            <person name="Miadlikowska J."/>
            <person name="Eastwood D.C."/>
            <person name="Hamelin R.C."/>
            <person name="Grigoriev I.V."/>
            <person name="U'Ren J.M."/>
        </authorList>
    </citation>
    <scope>NUCLEOTIDE SEQUENCE [LARGE SCALE GENOMIC DNA]</scope>
    <source>
        <strain evidence="1 2">CBS 119005</strain>
    </source>
</reference>
<dbReference type="Proteomes" id="UP001497700">
    <property type="component" value="Unassembled WGS sequence"/>
</dbReference>